<feature type="region of interest" description="Disordered" evidence="1">
    <location>
        <begin position="342"/>
        <end position="392"/>
    </location>
</feature>
<evidence type="ECO:0000259" key="2">
    <source>
        <dbReference type="Pfam" id="PF06445"/>
    </source>
</evidence>
<evidence type="ECO:0000256" key="1">
    <source>
        <dbReference type="SAM" id="MobiDB-lite"/>
    </source>
</evidence>
<dbReference type="Gene3D" id="3.20.80.10">
    <property type="entry name" value="Regulatory factor, effector binding domain"/>
    <property type="match status" value="1"/>
</dbReference>
<organism evidence="3 4">
    <name type="scientific">Flavobacterium gossypii</name>
    <dbReference type="NCBI Taxonomy" id="1646119"/>
    <lineage>
        <taxon>Bacteria</taxon>
        <taxon>Pseudomonadati</taxon>
        <taxon>Bacteroidota</taxon>
        <taxon>Flavobacteriia</taxon>
        <taxon>Flavobacteriales</taxon>
        <taxon>Flavobacteriaceae</taxon>
        <taxon>Flavobacterium</taxon>
    </lineage>
</organism>
<gene>
    <name evidence="3" type="ORF">GGR22_000163</name>
</gene>
<keyword evidence="4" id="KW-1185">Reference proteome</keyword>
<dbReference type="SUPFAM" id="SSF55961">
    <property type="entry name" value="Bet v1-like"/>
    <property type="match status" value="1"/>
</dbReference>
<evidence type="ECO:0000313" key="3">
    <source>
        <dbReference type="EMBL" id="MBA9072037.1"/>
    </source>
</evidence>
<feature type="domain" description="GyrI-like small molecule binding" evidence="2">
    <location>
        <begin position="216"/>
        <end position="336"/>
    </location>
</feature>
<dbReference type="EMBL" id="JACJIS010000001">
    <property type="protein sequence ID" value="MBA9072037.1"/>
    <property type="molecule type" value="Genomic_DNA"/>
</dbReference>
<feature type="compositionally biased region" description="Low complexity" evidence="1">
    <location>
        <begin position="342"/>
        <end position="383"/>
    </location>
</feature>
<sequence length="392" mass="43238">MRILKYILLLLLLAIIGLTVYVATQPGEFETERSRVIKAQKSVVFSYVNDYKNWEDFGAWKDDDPNMQFTYSDTTIGKGASYSWKGSSGEGKTETIFEKENDSIAQKVIFSGNEGKAYLTFKDTVGGTKVTWHSKGKLSFMAKAYAVLKGGSAKMVGDMQERTLAKLDKVISYEINTYSIKVDGVVQKTGGYYFQQKITCKIPEVQKNVSLVLPSMLRFFKENNITLTGSPFVLYDTYDVPDNKASFSVCLPMRDEIFTAEGSDYTSGKLEPFQALKTTLNGDYSHSKEAWDKAFAHIKKNNLTENKSGSYIEVYSVSASQVKNPSKWVTEIYVPVGSSAPAEATTVPAPTSEATTSPVTKTPATTNTNTPKAKTPAQPAAKPAVREAKVIE</sequence>
<proteinExistence type="predicted"/>
<dbReference type="Pfam" id="PF06445">
    <property type="entry name" value="GyrI-like"/>
    <property type="match status" value="1"/>
</dbReference>
<dbReference type="RefSeq" id="WP_182492197.1">
    <property type="nucleotide sequence ID" value="NZ_JACJIS010000001.1"/>
</dbReference>
<dbReference type="InterPro" id="IPR023393">
    <property type="entry name" value="START-like_dom_sf"/>
</dbReference>
<evidence type="ECO:0000313" key="4">
    <source>
        <dbReference type="Proteomes" id="UP000555003"/>
    </source>
</evidence>
<dbReference type="CDD" id="cd07818">
    <property type="entry name" value="SRPBCC_1"/>
    <property type="match status" value="1"/>
</dbReference>
<dbReference type="Gene3D" id="3.30.530.20">
    <property type="match status" value="1"/>
</dbReference>
<dbReference type="InterPro" id="IPR011256">
    <property type="entry name" value="Reg_factor_effector_dom_sf"/>
</dbReference>
<reference evidence="3 4" key="1">
    <citation type="submission" date="2020-08" db="EMBL/GenBank/DDBJ databases">
        <title>Genomic Encyclopedia of Type Strains, Phase IV (KMG-IV): sequencing the most valuable type-strain genomes for metagenomic binning, comparative biology and taxonomic classification.</title>
        <authorList>
            <person name="Goeker M."/>
        </authorList>
    </citation>
    <scope>NUCLEOTIDE SEQUENCE [LARGE SCALE GENOMIC DNA]</scope>
    <source>
        <strain evidence="3 4">DSM 100397</strain>
    </source>
</reference>
<dbReference type="Proteomes" id="UP000555003">
    <property type="component" value="Unassembled WGS sequence"/>
</dbReference>
<comment type="caution">
    <text evidence="3">The sequence shown here is derived from an EMBL/GenBank/DDBJ whole genome shotgun (WGS) entry which is preliminary data.</text>
</comment>
<accession>A0ABR6DK32</accession>
<protein>
    <submittedName>
        <fullName evidence="3">DNA gyrase inhibitor GyrI</fullName>
    </submittedName>
</protein>
<name>A0ABR6DK32_9FLAO</name>
<dbReference type="InterPro" id="IPR029442">
    <property type="entry name" value="GyrI-like"/>
</dbReference>
<dbReference type="SUPFAM" id="SSF55136">
    <property type="entry name" value="Probable bacterial effector-binding domain"/>
    <property type="match status" value="1"/>
</dbReference>